<proteinExistence type="predicted"/>
<feature type="transmembrane region" description="Helical" evidence="2">
    <location>
        <begin position="73"/>
        <end position="98"/>
    </location>
</feature>
<evidence type="ECO:0000256" key="2">
    <source>
        <dbReference type="SAM" id="Phobius"/>
    </source>
</evidence>
<gene>
    <name evidence="3" type="ORF">ACI2I3_09990</name>
</gene>
<evidence type="ECO:0000313" key="3">
    <source>
        <dbReference type="EMBL" id="MFK4001665.1"/>
    </source>
</evidence>
<dbReference type="EMBL" id="JBJDPD010000019">
    <property type="protein sequence ID" value="MFK4001665.1"/>
    <property type="molecule type" value="Genomic_DNA"/>
</dbReference>
<accession>A0ABW8L9S3</accession>
<protein>
    <submittedName>
        <fullName evidence="3">Uncharacterized protein</fullName>
    </submittedName>
</protein>
<dbReference type="Proteomes" id="UP001620234">
    <property type="component" value="Unassembled WGS sequence"/>
</dbReference>
<sequence>MPSASNIEDINTKESSTEESIAKDISNENDESSQQRTKLYELLKQREQCWWQARQQLINRKERKVVWYGENSLMMWLLWQLVSYVVVAMVLMFLSSLLNILLTLWQYVALFILQTVVFIAMLAAKGRTAKTLQRKIDKDEIVREEAFNEMIILAEDSLYPDVHAKSPISLRQVYECFDGSFHLATLHGLLQKEVDAGRLILGQQQMDAKILPPDLADDELDEHASEMVYKSTL</sequence>
<feature type="transmembrane region" description="Helical" evidence="2">
    <location>
        <begin position="104"/>
        <end position="124"/>
    </location>
</feature>
<evidence type="ECO:0000313" key="4">
    <source>
        <dbReference type="Proteomes" id="UP001620234"/>
    </source>
</evidence>
<keyword evidence="2" id="KW-0812">Transmembrane</keyword>
<feature type="compositionally biased region" description="Basic and acidic residues" evidence="1">
    <location>
        <begin position="10"/>
        <end position="26"/>
    </location>
</feature>
<comment type="caution">
    <text evidence="3">The sequence shown here is derived from an EMBL/GenBank/DDBJ whole genome shotgun (WGS) entry which is preliminary data.</text>
</comment>
<keyword evidence="2" id="KW-1133">Transmembrane helix</keyword>
<name>A0ABW8L9S3_9GAMM</name>
<feature type="region of interest" description="Disordered" evidence="1">
    <location>
        <begin position="1"/>
        <end position="32"/>
    </location>
</feature>
<dbReference type="RefSeq" id="WP_230709133.1">
    <property type="nucleotide sequence ID" value="NZ_JBJDPD010000019.1"/>
</dbReference>
<organism evidence="3 4">
    <name type="scientific">Psychrobacter namhaensis</name>
    <dbReference type="NCBI Taxonomy" id="292734"/>
    <lineage>
        <taxon>Bacteria</taxon>
        <taxon>Pseudomonadati</taxon>
        <taxon>Pseudomonadota</taxon>
        <taxon>Gammaproteobacteria</taxon>
        <taxon>Moraxellales</taxon>
        <taxon>Moraxellaceae</taxon>
        <taxon>Psychrobacter</taxon>
    </lineage>
</organism>
<keyword evidence="4" id="KW-1185">Reference proteome</keyword>
<reference evidence="3 4" key="1">
    <citation type="submission" date="2024-11" db="EMBL/GenBank/DDBJ databases">
        <title>The Natural Products Discovery Center: Release of the First 8490 Sequenced Strains for Exploring Actinobacteria Biosynthetic Diversity.</title>
        <authorList>
            <person name="Kalkreuter E."/>
            <person name="Kautsar S.A."/>
            <person name="Yang D."/>
            <person name="Bader C.D."/>
            <person name="Teijaro C.N."/>
            <person name="Fluegel L."/>
            <person name="Davis C.M."/>
            <person name="Simpson J.R."/>
            <person name="Lauterbach L."/>
            <person name="Steele A.D."/>
            <person name="Gui C."/>
            <person name="Meng S."/>
            <person name="Li G."/>
            <person name="Viehrig K."/>
            <person name="Ye F."/>
            <person name="Su P."/>
            <person name="Kiefer A.F."/>
            <person name="Nichols A."/>
            <person name="Cepeda A.J."/>
            <person name="Yan W."/>
            <person name="Fan B."/>
            <person name="Jiang Y."/>
            <person name="Adhikari A."/>
            <person name="Zheng C.-J."/>
            <person name="Schuster L."/>
            <person name="Cowan T.M."/>
            <person name="Smanski M.J."/>
            <person name="Chevrette M.G."/>
            <person name="De Carvalho L.P.S."/>
            <person name="Shen B."/>
        </authorList>
    </citation>
    <scope>NUCLEOTIDE SEQUENCE [LARGE SCALE GENOMIC DNA]</scope>
    <source>
        <strain evidence="3 4">NPDC077433</strain>
    </source>
</reference>
<keyword evidence="2" id="KW-0472">Membrane</keyword>
<evidence type="ECO:0000256" key="1">
    <source>
        <dbReference type="SAM" id="MobiDB-lite"/>
    </source>
</evidence>